<evidence type="ECO:0000313" key="2">
    <source>
        <dbReference type="EMBL" id="AWM14449.1"/>
    </source>
</evidence>
<sequence length="158" mass="18477">MFLRIETTKAKKLIGFSTTTSLAEDKTATIWKQLMPRLKEIHNAVSADLFSLQVYDFKTLQEFTPFTEFTKYALVEVKDFDRVPEGFKTFELPEGDYAVFLHKGTHADFVKTSQYIFGEWIPENGYTVDDRPHFEVLGDLYKNDHPESQEEVWIPIKR</sequence>
<accession>A0A2U8QWM1</accession>
<dbReference type="SUPFAM" id="SSF55136">
    <property type="entry name" value="Probable bacterial effector-binding domain"/>
    <property type="match status" value="1"/>
</dbReference>
<dbReference type="InterPro" id="IPR053182">
    <property type="entry name" value="YobU-like_regulator"/>
</dbReference>
<dbReference type="InterPro" id="IPR010499">
    <property type="entry name" value="AraC_E-bd"/>
</dbReference>
<dbReference type="PANTHER" id="PTHR36444:SF2">
    <property type="entry name" value="TRANSCRIPTIONAL REGULATOR PROTEIN YOBU-RELATED"/>
    <property type="match status" value="1"/>
</dbReference>
<dbReference type="OrthoDB" id="8560232at2"/>
<dbReference type="Gene3D" id="3.20.80.10">
    <property type="entry name" value="Regulatory factor, effector binding domain"/>
    <property type="match status" value="1"/>
</dbReference>
<organism evidence="2 3">
    <name type="scientific">Flavobacterium sediminis</name>
    <dbReference type="NCBI Taxonomy" id="2201181"/>
    <lineage>
        <taxon>Bacteria</taxon>
        <taxon>Pseudomonadati</taxon>
        <taxon>Bacteroidota</taxon>
        <taxon>Flavobacteriia</taxon>
        <taxon>Flavobacteriales</taxon>
        <taxon>Flavobacteriaceae</taxon>
        <taxon>Flavobacterium</taxon>
    </lineage>
</organism>
<evidence type="ECO:0000259" key="1">
    <source>
        <dbReference type="SMART" id="SM00871"/>
    </source>
</evidence>
<dbReference type="SMART" id="SM00871">
    <property type="entry name" value="AraC_E_bind"/>
    <property type="match status" value="1"/>
</dbReference>
<proteinExistence type="predicted"/>
<dbReference type="KEGG" id="fse:DI487_11670"/>
<gene>
    <name evidence="2" type="ORF">DI487_11670</name>
</gene>
<dbReference type="InterPro" id="IPR011256">
    <property type="entry name" value="Reg_factor_effector_dom_sf"/>
</dbReference>
<feature type="domain" description="AraC effector-binding" evidence="1">
    <location>
        <begin position="1"/>
        <end position="157"/>
    </location>
</feature>
<dbReference type="AlphaFoldDB" id="A0A2U8QWM1"/>
<protein>
    <submittedName>
        <fullName evidence="2">GyrI-like domain-containing protein</fullName>
    </submittedName>
</protein>
<keyword evidence="3" id="KW-1185">Reference proteome</keyword>
<dbReference type="RefSeq" id="WP_109569808.1">
    <property type="nucleotide sequence ID" value="NZ_CP029463.1"/>
</dbReference>
<dbReference type="PANTHER" id="PTHR36444">
    <property type="entry name" value="TRANSCRIPTIONAL REGULATOR PROTEIN YOBU-RELATED"/>
    <property type="match status" value="1"/>
</dbReference>
<dbReference type="Proteomes" id="UP000245429">
    <property type="component" value="Chromosome"/>
</dbReference>
<evidence type="ECO:0000313" key="3">
    <source>
        <dbReference type="Proteomes" id="UP000245429"/>
    </source>
</evidence>
<name>A0A2U8QWM1_9FLAO</name>
<dbReference type="EMBL" id="CP029463">
    <property type="protein sequence ID" value="AWM14449.1"/>
    <property type="molecule type" value="Genomic_DNA"/>
</dbReference>
<reference evidence="2 3" key="1">
    <citation type="submission" date="2018-05" db="EMBL/GenBank/DDBJ databases">
        <title>Flavobacterium sp. MEBiC07310.</title>
        <authorList>
            <person name="Baek K."/>
        </authorList>
    </citation>
    <scope>NUCLEOTIDE SEQUENCE [LARGE SCALE GENOMIC DNA]</scope>
    <source>
        <strain evidence="2 3">MEBiC07310</strain>
    </source>
</reference>
<dbReference type="Pfam" id="PF06445">
    <property type="entry name" value="GyrI-like"/>
    <property type="match status" value="1"/>
</dbReference>
<dbReference type="InterPro" id="IPR029442">
    <property type="entry name" value="GyrI-like"/>
</dbReference>